<evidence type="ECO:0000259" key="3">
    <source>
        <dbReference type="Pfam" id="PF13248"/>
    </source>
</evidence>
<dbReference type="EMBL" id="JBBMFA010000111">
    <property type="protein sequence ID" value="MEQ2521496.1"/>
    <property type="molecule type" value="Genomic_DNA"/>
</dbReference>
<evidence type="ECO:0000256" key="2">
    <source>
        <dbReference type="SAM" id="Phobius"/>
    </source>
</evidence>
<feature type="domain" description="Putative zinc-ribbon" evidence="3">
    <location>
        <begin position="1"/>
        <end position="26"/>
    </location>
</feature>
<comment type="caution">
    <text evidence="4">The sequence shown here is derived from an EMBL/GenBank/DDBJ whole genome shotgun (WGS) entry which is preliminary data.</text>
</comment>
<accession>A0ABV1GI17</accession>
<sequence length="129" mass="14493">MKYCPYCGAPLQDSAASFCSECGQKLVPVQEESCSEQKKKRFPPIFRAKNQKQQATDPVVSEREPAPPDESLLDAESDRNYDGYYDDILPTDLGKKREPVDRLLVIKVLLLCTAFFLIISACVVALYLL</sequence>
<evidence type="ECO:0000313" key="5">
    <source>
        <dbReference type="Proteomes" id="UP001477672"/>
    </source>
</evidence>
<dbReference type="InterPro" id="IPR059113">
    <property type="entry name" value="Znf_ribbon"/>
</dbReference>
<protein>
    <submittedName>
        <fullName evidence="4">Zinc ribbon domain-containing protein</fullName>
    </submittedName>
</protein>
<proteinExistence type="predicted"/>
<organism evidence="4 5">
    <name type="scientific">Ruthenibacterium intestinale</name>
    <dbReference type="NCBI Taxonomy" id="3133163"/>
    <lineage>
        <taxon>Bacteria</taxon>
        <taxon>Bacillati</taxon>
        <taxon>Bacillota</taxon>
        <taxon>Clostridia</taxon>
        <taxon>Eubacteriales</taxon>
        <taxon>Oscillospiraceae</taxon>
        <taxon>Ruthenibacterium</taxon>
    </lineage>
</organism>
<dbReference type="Proteomes" id="UP001477672">
    <property type="component" value="Unassembled WGS sequence"/>
</dbReference>
<keyword evidence="2" id="KW-1133">Transmembrane helix</keyword>
<keyword evidence="5" id="KW-1185">Reference proteome</keyword>
<evidence type="ECO:0000256" key="1">
    <source>
        <dbReference type="SAM" id="MobiDB-lite"/>
    </source>
</evidence>
<dbReference type="Pfam" id="PF13248">
    <property type="entry name" value="Zn_ribbon_3"/>
    <property type="match status" value="1"/>
</dbReference>
<reference evidence="4 5" key="1">
    <citation type="submission" date="2024-03" db="EMBL/GenBank/DDBJ databases">
        <title>Human intestinal bacterial collection.</title>
        <authorList>
            <person name="Pauvert C."/>
            <person name="Hitch T.C.A."/>
            <person name="Clavel T."/>
        </authorList>
    </citation>
    <scope>NUCLEOTIDE SEQUENCE [LARGE SCALE GENOMIC DNA]</scope>
    <source>
        <strain evidence="4 5">CLA-JM-H11</strain>
    </source>
</reference>
<name>A0ABV1GI17_9FIRM</name>
<gene>
    <name evidence="4" type="ORF">WMO24_13830</name>
</gene>
<evidence type="ECO:0000313" key="4">
    <source>
        <dbReference type="EMBL" id="MEQ2521496.1"/>
    </source>
</evidence>
<feature type="region of interest" description="Disordered" evidence="1">
    <location>
        <begin position="49"/>
        <end position="79"/>
    </location>
</feature>
<feature type="transmembrane region" description="Helical" evidence="2">
    <location>
        <begin position="104"/>
        <end position="128"/>
    </location>
</feature>
<keyword evidence="2" id="KW-0472">Membrane</keyword>
<keyword evidence="2" id="KW-0812">Transmembrane</keyword>